<comment type="caution">
    <text evidence="2">The sequence shown here is derived from an EMBL/GenBank/DDBJ whole genome shotgun (WGS) entry which is preliminary data.</text>
</comment>
<gene>
    <name evidence="2" type="ORF">ED733_000016</name>
</gene>
<dbReference type="AlphaFoldDB" id="A0A5C6FZW2"/>
<evidence type="ECO:0000256" key="1">
    <source>
        <dbReference type="SAM" id="MobiDB-lite"/>
    </source>
</evidence>
<evidence type="ECO:0000313" key="2">
    <source>
        <dbReference type="EMBL" id="TWU70449.1"/>
    </source>
</evidence>
<evidence type="ECO:0000313" key="3">
    <source>
        <dbReference type="Proteomes" id="UP000317257"/>
    </source>
</evidence>
<proteinExistence type="predicted"/>
<sequence length="606" mass="68602">MIRRDSGVQIDINTARGRSSTCKTALRRSSKQSNSAAGPNRVTVDSNLHFHISGYQEQEKMASSSTINARAMRYTGNAYNCLKSSDLRPSVADSCHEDIDGQEAFSSRNWGKREKTVHDPRISPELGRRVGRYPFTSPLASWVVDAFINYQPSEAATDLVRRFSAELHEAFGKERMQSDGLHNLILTEVIYQITLEVGGEILLAADKSPSCVDVRDEYHSSHVAGDDHFRVVSGNYVYSALTGVDWAKGKNAYSDRFKKFEKLVRKAVVDLDGKFSGQDRSFWRFSLAYLSAMDQAETSKEFTTPQASHIRTDLDPYLLMAVRGFDTIGSAYMCSDGAAFFDKEGMDSLIGSAVPNDVMDLHTDILTGETRNLLRLLYPNSWSIEKSVKTMSTVFSGMLCELFRGHKRARLENREDGRIAATSPAYSFCRARHRRIFEIIEAYTDKYPEFWDWTREIYRLAKEQMTEAGLNELPIQAPYRALNQDSLPESPHNEFYDGYLDMIEKSLDGIDQSENREQVKRALGLPEHNKTSGWGGEFDEKSDYLFRQVGELLYTSSRADTSTGWRIPKEVYRFAIAYGRLSMSLPYIAYHTIVAIIPTYGVVSTR</sequence>
<dbReference type="EMBL" id="SBHS01000093">
    <property type="protein sequence ID" value="TWU70449.1"/>
    <property type="molecule type" value="Genomic_DNA"/>
</dbReference>
<dbReference type="Proteomes" id="UP000317257">
    <property type="component" value="Unassembled WGS sequence"/>
</dbReference>
<name>A0A5C6FZW2_METRR</name>
<organism evidence="2 3">
    <name type="scientific">Metarhizium rileyi (strain RCEF 4871)</name>
    <name type="common">Nomuraea rileyi</name>
    <dbReference type="NCBI Taxonomy" id="1649241"/>
    <lineage>
        <taxon>Eukaryota</taxon>
        <taxon>Fungi</taxon>
        <taxon>Dikarya</taxon>
        <taxon>Ascomycota</taxon>
        <taxon>Pezizomycotina</taxon>
        <taxon>Sordariomycetes</taxon>
        <taxon>Hypocreomycetidae</taxon>
        <taxon>Hypocreales</taxon>
        <taxon>Clavicipitaceae</taxon>
        <taxon>Metarhizium</taxon>
    </lineage>
</organism>
<protein>
    <submittedName>
        <fullName evidence="2">Uncharacterized protein</fullName>
    </submittedName>
</protein>
<accession>A0A5C6FZW2</accession>
<reference evidence="3" key="1">
    <citation type="submission" date="2018-12" db="EMBL/GenBank/DDBJ databases">
        <title>The complete genome of Metarhizium rileyi, a key fungal pathogen of Lepidoptera.</title>
        <authorList>
            <person name="Binneck E."/>
            <person name="Lastra C.C.L."/>
            <person name="Sosa-Gomez D.R."/>
        </authorList>
    </citation>
    <scope>NUCLEOTIDE SEQUENCE [LARGE SCALE GENOMIC DNA]</scope>
    <source>
        <strain evidence="3">Cep018-CH2</strain>
    </source>
</reference>
<feature type="region of interest" description="Disordered" evidence="1">
    <location>
        <begin position="19"/>
        <end position="42"/>
    </location>
</feature>